<comment type="caution">
    <text evidence="2">The sequence shown here is derived from an EMBL/GenBank/DDBJ whole genome shotgun (WGS) entry which is preliminary data.</text>
</comment>
<proteinExistence type="predicted"/>
<dbReference type="Proteomes" id="UP001200642">
    <property type="component" value="Unassembled WGS sequence"/>
</dbReference>
<reference evidence="2" key="1">
    <citation type="submission" date="2023-02" db="EMBL/GenBank/DDBJ databases">
        <title>Genome of Flavobacteriaceae gen. nov. sp. strain F89.</title>
        <authorList>
            <person name="Wang Y."/>
        </authorList>
    </citation>
    <scope>NUCLEOTIDE SEQUENCE</scope>
    <source>
        <strain evidence="2">F89</strain>
    </source>
</reference>
<keyword evidence="1" id="KW-0732">Signal</keyword>
<organism evidence="2 3">
    <name type="scientific">Cerina litoralis</name>
    <dbReference type="NCBI Taxonomy" id="2874477"/>
    <lineage>
        <taxon>Bacteria</taxon>
        <taxon>Pseudomonadati</taxon>
        <taxon>Bacteroidota</taxon>
        <taxon>Flavobacteriia</taxon>
        <taxon>Flavobacteriales</taxon>
        <taxon>Flavobacteriaceae</taxon>
        <taxon>Cerina</taxon>
    </lineage>
</organism>
<evidence type="ECO:0000256" key="1">
    <source>
        <dbReference type="SAM" id="SignalP"/>
    </source>
</evidence>
<dbReference type="SUPFAM" id="SSF48452">
    <property type="entry name" value="TPR-like"/>
    <property type="match status" value="1"/>
</dbReference>
<feature type="chain" id="PRO_5041918365" evidence="1">
    <location>
        <begin position="22"/>
        <end position="483"/>
    </location>
</feature>
<name>A0AAE3EXD3_9FLAO</name>
<dbReference type="EMBL" id="JAIRBC010000039">
    <property type="protein sequence ID" value="MCG2462638.1"/>
    <property type="molecule type" value="Genomic_DNA"/>
</dbReference>
<dbReference type="RefSeq" id="WP_317903774.1">
    <property type="nucleotide sequence ID" value="NZ_JAIRBC010000039.1"/>
</dbReference>
<protein>
    <submittedName>
        <fullName evidence="2">SusD/RagB family nutrient-binding outer membrane lipoprotein</fullName>
    </submittedName>
</protein>
<keyword evidence="3" id="KW-1185">Reference proteome</keyword>
<evidence type="ECO:0000313" key="3">
    <source>
        <dbReference type="Proteomes" id="UP001200642"/>
    </source>
</evidence>
<keyword evidence="2" id="KW-0449">Lipoprotein</keyword>
<dbReference type="PROSITE" id="PS51257">
    <property type="entry name" value="PROKAR_LIPOPROTEIN"/>
    <property type="match status" value="1"/>
</dbReference>
<sequence>MKKLIISCFSLLMLLGISSCNDELDINRDPDSLSQSGVALSTEFPAAIAGIVGPQGSYLTLIGGFWAQYWTQSNAANQYKTIDDYSILGTSSMLNGAWTSMFDGLGDVRNVKRIAVEEENWNYYLMATCMEAYASQIMADFFDQIPYMEANNPSILQPQFQEGSVVYDQMINDLNDALSKNLSNSKGTPPAADDLIFGGDMANWKAFANTLKLKIYLRQENKRGDVTSAGISKLLSSNVSFLSVDAAMTQFEDAPDKSNPLYESNERQLNTPTNLRASTTLYSYLQTNADPRLDHYYEAGTPLDQGDFNSTAASSGISVVNLSAVTPVYLLSLEESLFMQAEAELKYGSAAKAKSKYEAAVDEAFAKNGEDGSSFIASGGAYAFPTAGSDSDKLTAIITQKWISGFPGNGFEAFFDTNRTGIPATSSVPQTDANYVAGTLSYSVNGTTGGKFPKRLEFPSDVRSRNSNAPAVVGTTTPVWWVQ</sequence>
<dbReference type="Gene3D" id="1.25.40.390">
    <property type="match status" value="1"/>
</dbReference>
<evidence type="ECO:0000313" key="2">
    <source>
        <dbReference type="EMBL" id="MCG2462638.1"/>
    </source>
</evidence>
<dbReference type="InterPro" id="IPR011990">
    <property type="entry name" value="TPR-like_helical_dom_sf"/>
</dbReference>
<dbReference type="AlphaFoldDB" id="A0AAE3EXD3"/>
<dbReference type="Pfam" id="PF12771">
    <property type="entry name" value="SusD-like_2"/>
    <property type="match status" value="1"/>
</dbReference>
<feature type="signal peptide" evidence="1">
    <location>
        <begin position="1"/>
        <end position="21"/>
    </location>
</feature>
<accession>A0AAE3EXD3</accession>
<gene>
    <name evidence="2" type="ORF">K8352_17890</name>
</gene>
<dbReference type="InterPro" id="IPR041662">
    <property type="entry name" value="SusD-like_2"/>
</dbReference>